<keyword evidence="3" id="KW-0378">Hydrolase</keyword>
<reference evidence="3 4" key="1">
    <citation type="submission" date="2019-08" db="EMBL/GenBank/DDBJ databases">
        <title>Genomes of Antarctic Bizionia species.</title>
        <authorList>
            <person name="Bowman J.P."/>
        </authorList>
    </citation>
    <scope>NUCLEOTIDE SEQUENCE [LARGE SCALE GENOMIC DNA]</scope>
    <source>
        <strain evidence="3 4">ADA-4</strain>
    </source>
</reference>
<organism evidence="3 4">
    <name type="scientific">Bizionia myxarmorum</name>
    <dbReference type="NCBI Taxonomy" id="291186"/>
    <lineage>
        <taxon>Bacteria</taxon>
        <taxon>Pseudomonadati</taxon>
        <taxon>Bacteroidota</taxon>
        <taxon>Flavobacteriia</taxon>
        <taxon>Flavobacteriales</taxon>
        <taxon>Flavobacteriaceae</taxon>
        <taxon>Bizionia</taxon>
    </lineage>
</organism>
<keyword evidence="1" id="KW-0812">Transmembrane</keyword>
<dbReference type="GO" id="GO:0008237">
    <property type="term" value="F:metallopeptidase activity"/>
    <property type="evidence" value="ECO:0007669"/>
    <property type="project" value="UniProtKB-KW"/>
</dbReference>
<dbReference type="InterPro" id="IPR003675">
    <property type="entry name" value="Rce1/LyrA-like_dom"/>
</dbReference>
<evidence type="ECO:0000256" key="1">
    <source>
        <dbReference type="SAM" id="Phobius"/>
    </source>
</evidence>
<dbReference type="GO" id="GO:0004175">
    <property type="term" value="F:endopeptidase activity"/>
    <property type="evidence" value="ECO:0007669"/>
    <property type="project" value="UniProtKB-ARBA"/>
</dbReference>
<dbReference type="OrthoDB" id="821236at2"/>
<keyword evidence="3" id="KW-0645">Protease</keyword>
<keyword evidence="1" id="KW-0472">Membrane</keyword>
<dbReference type="GO" id="GO:0006508">
    <property type="term" value="P:proteolysis"/>
    <property type="evidence" value="ECO:0007669"/>
    <property type="project" value="UniProtKB-KW"/>
</dbReference>
<sequence length="98" mass="11214">MQKYKKVWILYTALFSIALAIVFLCFSDSAVLSDQQVDKPFFQIAFLAVILAPIIEELIFRGYFSSQKYLKWVSILLLPIFVILISTHLTVILLLASL</sequence>
<dbReference type="EMBL" id="VSKK01000001">
    <property type="protein sequence ID" value="TYB78989.1"/>
    <property type="molecule type" value="Genomic_DNA"/>
</dbReference>
<evidence type="ECO:0000313" key="4">
    <source>
        <dbReference type="Proteomes" id="UP000323720"/>
    </source>
</evidence>
<gene>
    <name evidence="3" type="ORF">ES674_04220</name>
</gene>
<keyword evidence="3" id="KW-0482">Metalloprotease</keyword>
<accession>A0A5D0RD63</accession>
<feature type="transmembrane region" description="Helical" evidence="1">
    <location>
        <begin position="72"/>
        <end position="96"/>
    </location>
</feature>
<dbReference type="AlphaFoldDB" id="A0A5D0RD63"/>
<dbReference type="Pfam" id="PF02517">
    <property type="entry name" value="Rce1-like"/>
    <property type="match status" value="1"/>
</dbReference>
<protein>
    <submittedName>
        <fullName evidence="3">CPBP family intramembrane metalloprotease</fullName>
    </submittedName>
</protein>
<comment type="caution">
    <text evidence="3">The sequence shown here is derived from an EMBL/GenBank/DDBJ whole genome shotgun (WGS) entry which is preliminary data.</text>
</comment>
<keyword evidence="1" id="KW-1133">Transmembrane helix</keyword>
<feature type="transmembrane region" description="Helical" evidence="1">
    <location>
        <begin position="7"/>
        <end position="29"/>
    </location>
</feature>
<keyword evidence="4" id="KW-1185">Reference proteome</keyword>
<evidence type="ECO:0000313" key="3">
    <source>
        <dbReference type="EMBL" id="TYB78989.1"/>
    </source>
</evidence>
<dbReference type="GO" id="GO:0080120">
    <property type="term" value="P:CAAX-box protein maturation"/>
    <property type="evidence" value="ECO:0007669"/>
    <property type="project" value="UniProtKB-ARBA"/>
</dbReference>
<proteinExistence type="predicted"/>
<name>A0A5D0RD63_9FLAO</name>
<feature type="transmembrane region" description="Helical" evidence="1">
    <location>
        <begin position="41"/>
        <end position="60"/>
    </location>
</feature>
<feature type="domain" description="CAAX prenyl protease 2/Lysostaphin resistance protein A-like" evidence="2">
    <location>
        <begin position="42"/>
        <end position="92"/>
    </location>
</feature>
<dbReference type="Proteomes" id="UP000323720">
    <property type="component" value="Unassembled WGS sequence"/>
</dbReference>
<evidence type="ECO:0000259" key="2">
    <source>
        <dbReference type="Pfam" id="PF02517"/>
    </source>
</evidence>